<dbReference type="AlphaFoldDB" id="A0A951UWK0"/>
<dbReference type="SUPFAM" id="SSF88697">
    <property type="entry name" value="PUA domain-like"/>
    <property type="match status" value="1"/>
</dbReference>
<dbReference type="Gene3D" id="1.20.58.1480">
    <property type="match status" value="1"/>
</dbReference>
<evidence type="ECO:0000313" key="3">
    <source>
        <dbReference type="Proteomes" id="UP000729701"/>
    </source>
</evidence>
<dbReference type="Proteomes" id="UP000729701">
    <property type="component" value="Unassembled WGS sequence"/>
</dbReference>
<reference evidence="2" key="2">
    <citation type="journal article" date="2022" name="Microbiol. Resour. Announc.">
        <title>Metagenome Sequencing to Explore Phylogenomics of Terrestrial Cyanobacteria.</title>
        <authorList>
            <person name="Ward R.D."/>
            <person name="Stajich J.E."/>
            <person name="Johansen J.R."/>
            <person name="Huntemann M."/>
            <person name="Clum A."/>
            <person name="Foster B."/>
            <person name="Foster B."/>
            <person name="Roux S."/>
            <person name="Palaniappan K."/>
            <person name="Varghese N."/>
            <person name="Mukherjee S."/>
            <person name="Reddy T.B.K."/>
            <person name="Daum C."/>
            <person name="Copeland A."/>
            <person name="Chen I.A."/>
            <person name="Ivanova N.N."/>
            <person name="Kyrpides N.C."/>
            <person name="Shapiro N."/>
            <person name="Eloe-Fadrosh E.A."/>
            <person name="Pietrasiak N."/>
        </authorList>
    </citation>
    <scope>NUCLEOTIDE SEQUENCE</scope>
    <source>
        <strain evidence="2">GSE-NOS-MK-12-04C</strain>
    </source>
</reference>
<proteinExistence type="predicted"/>
<protein>
    <submittedName>
        <fullName evidence="2">LON peptidase substrate-binding domain-containing protein</fullName>
    </submittedName>
</protein>
<dbReference type="InterPro" id="IPR046336">
    <property type="entry name" value="Lon_prtase_N_sf"/>
</dbReference>
<evidence type="ECO:0000259" key="1">
    <source>
        <dbReference type="PROSITE" id="PS51787"/>
    </source>
</evidence>
<dbReference type="PROSITE" id="PS51787">
    <property type="entry name" value="LON_N"/>
    <property type="match status" value="1"/>
</dbReference>
<dbReference type="Pfam" id="PF02190">
    <property type="entry name" value="LON_substr_bdg"/>
    <property type="match status" value="1"/>
</dbReference>
<gene>
    <name evidence="2" type="ORF">KME60_21895</name>
</gene>
<comment type="caution">
    <text evidence="2">The sequence shown here is derived from an EMBL/GenBank/DDBJ whole genome shotgun (WGS) entry which is preliminary data.</text>
</comment>
<feature type="domain" description="Lon N-terminal" evidence="1">
    <location>
        <begin position="19"/>
        <end position="214"/>
    </location>
</feature>
<dbReference type="InterPro" id="IPR003111">
    <property type="entry name" value="Lon_prtase_N"/>
</dbReference>
<reference evidence="2" key="1">
    <citation type="submission" date="2021-05" db="EMBL/GenBank/DDBJ databases">
        <authorList>
            <person name="Pietrasiak N."/>
            <person name="Ward R."/>
            <person name="Stajich J.E."/>
            <person name="Kurbessoian T."/>
        </authorList>
    </citation>
    <scope>NUCLEOTIDE SEQUENCE</scope>
    <source>
        <strain evidence="2">GSE-NOS-MK-12-04C</strain>
    </source>
</reference>
<dbReference type="SMART" id="SM00464">
    <property type="entry name" value="LON"/>
    <property type="match status" value="1"/>
</dbReference>
<dbReference type="EMBL" id="JAHHGZ010000026">
    <property type="protein sequence ID" value="MBW4669990.1"/>
    <property type="molecule type" value="Genomic_DNA"/>
</dbReference>
<dbReference type="InterPro" id="IPR015947">
    <property type="entry name" value="PUA-like_sf"/>
</dbReference>
<name>A0A951UWK0_9CYAN</name>
<accession>A0A951UWK0</accession>
<organism evidence="2 3">
    <name type="scientific">Cyanomargarita calcarea GSE-NOS-MK-12-04C</name>
    <dbReference type="NCBI Taxonomy" id="2839659"/>
    <lineage>
        <taxon>Bacteria</taxon>
        <taxon>Bacillati</taxon>
        <taxon>Cyanobacteriota</taxon>
        <taxon>Cyanophyceae</taxon>
        <taxon>Nostocales</taxon>
        <taxon>Cyanomargaritaceae</taxon>
        <taxon>Cyanomargarita</taxon>
    </lineage>
</organism>
<dbReference type="Gene3D" id="2.30.130.40">
    <property type="entry name" value="LON domain-like"/>
    <property type="match status" value="1"/>
</dbReference>
<sequence length="261" mass="29063">MMNYLTNCLPKTSKAVGTSLLLPLHHVVLLPGITIPVIVRKANNIGVAEATLLSPQKQLVITTVRPDVSENVDIQSLEEIYPIATLAVLQRIIRLPTGMELVVQGLKRVCIEQLRIVDQICEVKFSQLPEIASSATIIALTAAIQSLWGKTAILTANFPQEILTVLLNTDDPALLAYQSLMLLPHDVAKLQAVLEEENLEELLRQTLTDLSQELEVQRLQSEVLGQTKKELEKTTTRVLFARAVKENSRVVRGKRTRKQRN</sequence>
<evidence type="ECO:0000313" key="2">
    <source>
        <dbReference type="EMBL" id="MBW4669990.1"/>
    </source>
</evidence>